<dbReference type="AlphaFoldDB" id="A0A8D8GCG6"/>
<feature type="compositionally biased region" description="Basic residues" evidence="1">
    <location>
        <begin position="42"/>
        <end position="64"/>
    </location>
</feature>
<accession>A0A8D8GCG6</accession>
<evidence type="ECO:0000313" key="2">
    <source>
        <dbReference type="EMBL" id="CAG6501599.1"/>
    </source>
</evidence>
<dbReference type="EMBL" id="HBUE01142642">
    <property type="protein sequence ID" value="CAG6501599.1"/>
    <property type="molecule type" value="Transcribed_RNA"/>
</dbReference>
<protein>
    <submittedName>
        <fullName evidence="2">(northern house mosquito) hypothetical protein</fullName>
    </submittedName>
</protein>
<reference evidence="2" key="1">
    <citation type="submission" date="2021-05" db="EMBL/GenBank/DDBJ databases">
        <authorList>
            <person name="Alioto T."/>
            <person name="Alioto T."/>
            <person name="Gomez Garrido J."/>
        </authorList>
    </citation>
    <scope>NUCLEOTIDE SEQUENCE</scope>
</reference>
<organism evidence="2">
    <name type="scientific">Culex pipiens</name>
    <name type="common">House mosquito</name>
    <dbReference type="NCBI Taxonomy" id="7175"/>
    <lineage>
        <taxon>Eukaryota</taxon>
        <taxon>Metazoa</taxon>
        <taxon>Ecdysozoa</taxon>
        <taxon>Arthropoda</taxon>
        <taxon>Hexapoda</taxon>
        <taxon>Insecta</taxon>
        <taxon>Pterygota</taxon>
        <taxon>Neoptera</taxon>
        <taxon>Endopterygota</taxon>
        <taxon>Diptera</taxon>
        <taxon>Nematocera</taxon>
        <taxon>Culicoidea</taxon>
        <taxon>Culicidae</taxon>
        <taxon>Culicinae</taxon>
        <taxon>Culicini</taxon>
        <taxon>Culex</taxon>
        <taxon>Culex</taxon>
    </lineage>
</organism>
<sequence length="181" mass="20481">MPRRSGRVRTRHPLQLLRRRKVRPHRGHRHDQGPPSPDGPHRNRTLRSHPPQHLRRTTRLRSTHAARTPPQSRQKQKGPHPVDHHVGAGNVRRLAEGHRTRPRPSPQRQERPRRGLPDRRAAAERGPLVDAAVHGAHDAGVADCGQVGREANAAERYRRVVPAADRCVPQAVVLLDVFAEF</sequence>
<proteinExistence type="predicted"/>
<name>A0A8D8GCG6_CULPI</name>
<feature type="compositionally biased region" description="Basic and acidic residues" evidence="1">
    <location>
        <begin position="108"/>
        <end position="120"/>
    </location>
</feature>
<feature type="compositionally biased region" description="Basic residues" evidence="1">
    <location>
        <begin position="1"/>
        <end position="29"/>
    </location>
</feature>
<feature type="region of interest" description="Disordered" evidence="1">
    <location>
        <begin position="1"/>
        <end position="120"/>
    </location>
</feature>
<evidence type="ECO:0000256" key="1">
    <source>
        <dbReference type="SAM" id="MobiDB-lite"/>
    </source>
</evidence>